<reference evidence="1 2" key="1">
    <citation type="journal article" date="2016" name="Nat. Commun.">
        <title>Thousands of microbial genomes shed light on interconnected biogeochemical processes in an aquifer system.</title>
        <authorList>
            <person name="Anantharaman K."/>
            <person name="Brown C.T."/>
            <person name="Hug L.A."/>
            <person name="Sharon I."/>
            <person name="Castelle C.J."/>
            <person name="Probst A.J."/>
            <person name="Thomas B.C."/>
            <person name="Singh A."/>
            <person name="Wilkins M.J."/>
            <person name="Karaoz U."/>
            <person name="Brodie E.L."/>
            <person name="Williams K.H."/>
            <person name="Hubbard S.S."/>
            <person name="Banfield J.F."/>
        </authorList>
    </citation>
    <scope>NUCLEOTIDE SEQUENCE [LARGE SCALE GENOMIC DNA]</scope>
</reference>
<evidence type="ECO:0000313" key="1">
    <source>
        <dbReference type="EMBL" id="OGY19270.1"/>
    </source>
</evidence>
<name>A0A1G1VV84_9BACT</name>
<gene>
    <name evidence="1" type="ORF">A3A65_04050</name>
</gene>
<evidence type="ECO:0000313" key="2">
    <source>
        <dbReference type="Proteomes" id="UP000176723"/>
    </source>
</evidence>
<dbReference type="Proteomes" id="UP000176723">
    <property type="component" value="Unassembled WGS sequence"/>
</dbReference>
<dbReference type="EMBL" id="MHCL01000029">
    <property type="protein sequence ID" value="OGY19270.1"/>
    <property type="molecule type" value="Genomic_DNA"/>
</dbReference>
<organism evidence="1 2">
    <name type="scientific">Candidatus Chisholmbacteria bacterium RIFCSPLOWO2_01_FULL_49_14</name>
    <dbReference type="NCBI Taxonomy" id="1797593"/>
    <lineage>
        <taxon>Bacteria</taxon>
        <taxon>Candidatus Chisholmiibacteriota</taxon>
    </lineage>
</organism>
<comment type="caution">
    <text evidence="1">The sequence shown here is derived from an EMBL/GenBank/DDBJ whole genome shotgun (WGS) entry which is preliminary data.</text>
</comment>
<dbReference type="AlphaFoldDB" id="A0A1G1VV84"/>
<sequence>MATLVVLKPFRICPRWPLKNPKESLSTITLYKFSKNKTIAIDLLKITGKIYNKAMDIKEPIPGASSFETVELKPQVEGFKRTSWLDKKIPEIEQLKPEETVEFLVPQDIDHRFFIAELGKPARAYEFGGVYNPKTRSIRIVRGYAPGERGGFSSAGTSFIKPRINPDGKTTDDIFFHTHPWQEKSPISFFNIPENSCRPIEGDIDNVMALRMIEEEDGFERTVVSIIGSRGYISVTEASGIQLDESALKSVGVSEIQLQKIKGHLALVPPVWTKNYAKDGQSEQELVKLVEDFYIKRRADKNTLHSQKTRDLRKKLTPHVREGSLDKLIEALSGEFPKYTQSAFLRNLGLTDQQIKLVQQMTGVKISLYQVEDSVGLKMVE</sequence>
<protein>
    <submittedName>
        <fullName evidence="1">Uncharacterized protein</fullName>
    </submittedName>
</protein>
<proteinExistence type="predicted"/>
<accession>A0A1G1VV84</accession>